<dbReference type="AlphaFoldDB" id="A0A382VRG0"/>
<feature type="non-terminal residue" evidence="1">
    <location>
        <position position="1"/>
    </location>
</feature>
<organism evidence="1">
    <name type="scientific">marine metagenome</name>
    <dbReference type="NCBI Taxonomy" id="408172"/>
    <lineage>
        <taxon>unclassified sequences</taxon>
        <taxon>metagenomes</taxon>
        <taxon>ecological metagenomes</taxon>
    </lineage>
</organism>
<evidence type="ECO:0000313" key="1">
    <source>
        <dbReference type="EMBL" id="SVD48458.1"/>
    </source>
</evidence>
<accession>A0A382VRG0</accession>
<proteinExistence type="predicted"/>
<sequence length="180" mass="20519">TTPRTLVQFFNAIELISDLKDKDNKEMVTTIGRSCLDPETVAEFLQFVRNDWAKIIQPGEILGAKNFKDIEQRMKALVTPSDGKGVKRVDIANIITQRLLNKIFVLQETFTKKQRDNVVKFLKLESTPLDLRVAAGRDLYNFAIKAMNDKEASAVTKKNRKMITTIFEDQKLAKDILGKM</sequence>
<protein>
    <submittedName>
        <fullName evidence="1">Uncharacterized protein</fullName>
    </submittedName>
</protein>
<dbReference type="EMBL" id="UINC01153635">
    <property type="protein sequence ID" value="SVD48458.1"/>
    <property type="molecule type" value="Genomic_DNA"/>
</dbReference>
<gene>
    <name evidence="1" type="ORF">METZ01_LOCUS401312</name>
</gene>
<reference evidence="1" key="1">
    <citation type="submission" date="2018-05" db="EMBL/GenBank/DDBJ databases">
        <authorList>
            <person name="Lanie J.A."/>
            <person name="Ng W.-L."/>
            <person name="Kazmierczak K.M."/>
            <person name="Andrzejewski T.M."/>
            <person name="Davidsen T.M."/>
            <person name="Wayne K.J."/>
            <person name="Tettelin H."/>
            <person name="Glass J.I."/>
            <person name="Rusch D."/>
            <person name="Podicherti R."/>
            <person name="Tsui H.-C.T."/>
            <person name="Winkler M.E."/>
        </authorList>
    </citation>
    <scope>NUCLEOTIDE SEQUENCE</scope>
</reference>
<name>A0A382VRG0_9ZZZZ</name>